<evidence type="ECO:0000313" key="2">
    <source>
        <dbReference type="EMBL" id="KAK4078362.1"/>
    </source>
</evidence>
<evidence type="ECO:0000313" key="3">
    <source>
        <dbReference type="Proteomes" id="UP001273209"/>
    </source>
</evidence>
<keyword evidence="3" id="KW-1185">Reference proteome</keyword>
<dbReference type="RefSeq" id="XP_062757902.1">
    <property type="nucleotide sequence ID" value="XM_062897663.1"/>
</dbReference>
<feature type="region of interest" description="Disordered" evidence="1">
    <location>
        <begin position="129"/>
        <end position="157"/>
    </location>
</feature>
<dbReference type="GeneID" id="87917568"/>
<protein>
    <submittedName>
        <fullName evidence="2">Uncharacterized protein</fullName>
    </submittedName>
</protein>
<dbReference type="AlphaFoldDB" id="A0AAE1IHZ5"/>
<feature type="region of interest" description="Disordered" evidence="1">
    <location>
        <begin position="59"/>
        <end position="80"/>
    </location>
</feature>
<dbReference type="EMBL" id="JAWRVG010000009">
    <property type="protein sequence ID" value="KAK4078362.1"/>
    <property type="molecule type" value="Genomic_DNA"/>
</dbReference>
<sequence>MAKVVSSKALECQAYHLPSITIQADGETPATPTCRCSLRRNPEEGEFENSDDAQISKKQSILHQNDAPSPGLSPFASIRPPEPSSINDILRQHCRESLYVKPLYWTLHHLELLGCQFYAKIEKEENARHAENAGSFQGHSQGQPGDQVPNTTKLPPDTIIRRAGFSSTLKFYFNSRHVNSLSTYGTFLHTLYKSDGPRLAFLSLRDVGVRRNMSIRLRHVRRSSPEYRALQKKRDQVWPVNEVEDPYVAAVLIALAQKQQRQQHTAAVTQADTLNRGDASDGETKAYEVFLMAHSAMDKPCLYFYTARIPSSFLGRLDNPSLNIPSRPFRIKYHQISFSSIDAMKEDLKFAISVIYGEEYVF</sequence>
<organism evidence="2 3">
    <name type="scientific">Trichoderma aggressivum f. europaeum</name>
    <dbReference type="NCBI Taxonomy" id="173218"/>
    <lineage>
        <taxon>Eukaryota</taxon>
        <taxon>Fungi</taxon>
        <taxon>Dikarya</taxon>
        <taxon>Ascomycota</taxon>
        <taxon>Pezizomycotina</taxon>
        <taxon>Sordariomycetes</taxon>
        <taxon>Hypocreomycetidae</taxon>
        <taxon>Hypocreales</taxon>
        <taxon>Hypocreaceae</taxon>
        <taxon>Trichoderma</taxon>
    </lineage>
</organism>
<feature type="compositionally biased region" description="Polar residues" evidence="1">
    <location>
        <begin position="134"/>
        <end position="153"/>
    </location>
</feature>
<reference evidence="2" key="1">
    <citation type="submission" date="2023-11" db="EMBL/GenBank/DDBJ databases">
        <title>The genome sequences of three competitors of mushroom-forming fungi.</title>
        <authorList>
            <person name="Beijen E."/>
            <person name="Ohm R.A."/>
        </authorList>
    </citation>
    <scope>NUCLEOTIDE SEQUENCE</scope>
    <source>
        <strain evidence="2">CBS 100526</strain>
    </source>
</reference>
<name>A0AAE1IHZ5_9HYPO</name>
<accession>A0AAE1IHZ5</accession>
<proteinExistence type="predicted"/>
<dbReference type="Proteomes" id="UP001273209">
    <property type="component" value="Unassembled WGS sequence"/>
</dbReference>
<gene>
    <name evidence="2" type="ORF">Triagg1_3378</name>
</gene>
<comment type="caution">
    <text evidence="2">The sequence shown here is derived from an EMBL/GenBank/DDBJ whole genome shotgun (WGS) entry which is preliminary data.</text>
</comment>
<evidence type="ECO:0000256" key="1">
    <source>
        <dbReference type="SAM" id="MobiDB-lite"/>
    </source>
</evidence>